<accession>A0A0C9W3J6</accession>
<keyword evidence="1" id="KW-0812">Transmembrane</keyword>
<evidence type="ECO:0000313" key="2">
    <source>
        <dbReference type="EMBL" id="KIJ60773.1"/>
    </source>
</evidence>
<feature type="non-terminal residue" evidence="2">
    <location>
        <position position="1"/>
    </location>
</feature>
<proteinExistence type="predicted"/>
<keyword evidence="1" id="KW-0472">Membrane</keyword>
<sequence length="111" mass="12108">VVAWVCVGISAINVIWLWYGWNKNHVWIVNHIVISGVLISLVSMLSALADVYGAEGSTNSGTTKSIVVVTLVIALICAVLFIAYRGIFLRSGLKERDDQAVTEQFVGKDDE</sequence>
<feature type="transmembrane region" description="Helical" evidence="1">
    <location>
        <begin position="65"/>
        <end position="84"/>
    </location>
</feature>
<organism evidence="2 3">
    <name type="scientific">Hydnomerulius pinastri MD-312</name>
    <dbReference type="NCBI Taxonomy" id="994086"/>
    <lineage>
        <taxon>Eukaryota</taxon>
        <taxon>Fungi</taxon>
        <taxon>Dikarya</taxon>
        <taxon>Basidiomycota</taxon>
        <taxon>Agaricomycotina</taxon>
        <taxon>Agaricomycetes</taxon>
        <taxon>Agaricomycetidae</taxon>
        <taxon>Boletales</taxon>
        <taxon>Boletales incertae sedis</taxon>
        <taxon>Leucogyrophana</taxon>
    </lineage>
</organism>
<evidence type="ECO:0000256" key="1">
    <source>
        <dbReference type="SAM" id="Phobius"/>
    </source>
</evidence>
<keyword evidence="1" id="KW-1133">Transmembrane helix</keyword>
<dbReference type="EMBL" id="KN839869">
    <property type="protein sequence ID" value="KIJ60773.1"/>
    <property type="molecule type" value="Genomic_DNA"/>
</dbReference>
<name>A0A0C9W3J6_9AGAM</name>
<feature type="transmembrane region" description="Helical" evidence="1">
    <location>
        <begin position="26"/>
        <end position="45"/>
    </location>
</feature>
<dbReference type="AlphaFoldDB" id="A0A0C9W3J6"/>
<protein>
    <submittedName>
        <fullName evidence="2">Uncharacterized protein</fullName>
    </submittedName>
</protein>
<gene>
    <name evidence="2" type="ORF">HYDPIDRAFT_64135</name>
</gene>
<feature type="non-terminal residue" evidence="2">
    <location>
        <position position="111"/>
    </location>
</feature>
<evidence type="ECO:0000313" key="3">
    <source>
        <dbReference type="Proteomes" id="UP000053820"/>
    </source>
</evidence>
<reference evidence="2 3" key="1">
    <citation type="submission" date="2014-04" db="EMBL/GenBank/DDBJ databases">
        <title>Evolutionary Origins and Diversification of the Mycorrhizal Mutualists.</title>
        <authorList>
            <consortium name="DOE Joint Genome Institute"/>
            <consortium name="Mycorrhizal Genomics Consortium"/>
            <person name="Kohler A."/>
            <person name="Kuo A."/>
            <person name="Nagy L.G."/>
            <person name="Floudas D."/>
            <person name="Copeland A."/>
            <person name="Barry K.W."/>
            <person name="Cichocki N."/>
            <person name="Veneault-Fourrey C."/>
            <person name="LaButti K."/>
            <person name="Lindquist E.A."/>
            <person name="Lipzen A."/>
            <person name="Lundell T."/>
            <person name="Morin E."/>
            <person name="Murat C."/>
            <person name="Riley R."/>
            <person name="Ohm R."/>
            <person name="Sun H."/>
            <person name="Tunlid A."/>
            <person name="Henrissat B."/>
            <person name="Grigoriev I.V."/>
            <person name="Hibbett D.S."/>
            <person name="Martin F."/>
        </authorList>
    </citation>
    <scope>NUCLEOTIDE SEQUENCE [LARGE SCALE GENOMIC DNA]</scope>
    <source>
        <strain evidence="2 3">MD-312</strain>
    </source>
</reference>
<keyword evidence="3" id="KW-1185">Reference proteome</keyword>
<dbReference type="HOGENOM" id="CLU_2203215_0_0_1"/>
<dbReference type="Proteomes" id="UP000053820">
    <property type="component" value="Unassembled WGS sequence"/>
</dbReference>
<dbReference type="OrthoDB" id="3254104at2759"/>